<dbReference type="Gene3D" id="3.30.310.110">
    <property type="entry name" value="XisI-like"/>
    <property type="match status" value="1"/>
</dbReference>
<reference evidence="1 2" key="1">
    <citation type="journal article" date="2020" name="ISME J.">
        <title>Comparative genomics reveals insights into cyanobacterial evolution and habitat adaptation.</title>
        <authorList>
            <person name="Chen M.Y."/>
            <person name="Teng W.K."/>
            <person name="Zhao L."/>
            <person name="Hu C.X."/>
            <person name="Zhou Y.K."/>
            <person name="Han B.P."/>
            <person name="Song L.R."/>
            <person name="Shu W.S."/>
        </authorList>
    </citation>
    <scope>NUCLEOTIDE SEQUENCE [LARGE SCALE GENOMIC DNA]</scope>
    <source>
        <strain evidence="1 2">FACHB-391</strain>
    </source>
</reference>
<organism evidence="1 2">
    <name type="scientific">Nostoc linckia FACHB-391</name>
    <dbReference type="NCBI Taxonomy" id="2692906"/>
    <lineage>
        <taxon>Bacteria</taxon>
        <taxon>Bacillati</taxon>
        <taxon>Cyanobacteriota</taxon>
        <taxon>Cyanophyceae</taxon>
        <taxon>Nostocales</taxon>
        <taxon>Nostocaceae</taxon>
        <taxon>Nostoc</taxon>
    </lineage>
</organism>
<dbReference type="CDD" id="cd16382">
    <property type="entry name" value="XisI-like"/>
    <property type="match status" value="1"/>
</dbReference>
<protein>
    <submittedName>
        <fullName evidence="1">XisI protein</fullName>
    </submittedName>
</protein>
<dbReference type="RefSeq" id="WP_190890056.1">
    <property type="nucleotide sequence ID" value="NZ_JACJTE010000081.1"/>
</dbReference>
<accession>A0ABR8F603</accession>
<dbReference type="InterPro" id="IPR014968">
    <property type="entry name" value="XisI"/>
</dbReference>
<dbReference type="Proteomes" id="UP000604661">
    <property type="component" value="Unassembled WGS sequence"/>
</dbReference>
<dbReference type="SUPFAM" id="SSF143847">
    <property type="entry name" value="XisI-like"/>
    <property type="match status" value="1"/>
</dbReference>
<evidence type="ECO:0000313" key="2">
    <source>
        <dbReference type="Proteomes" id="UP000604661"/>
    </source>
</evidence>
<gene>
    <name evidence="1" type="ORF">H6G95_33245</name>
</gene>
<dbReference type="EMBL" id="JACJTE010000081">
    <property type="protein sequence ID" value="MBD2565354.1"/>
    <property type="molecule type" value="Genomic_DNA"/>
</dbReference>
<keyword evidence="2" id="KW-1185">Reference proteome</keyword>
<name>A0ABR8F603_NOSLI</name>
<dbReference type="InterPro" id="IPR035943">
    <property type="entry name" value="XisI-like_sf"/>
</dbReference>
<sequence length="113" mass="13234">MDKLSHYRNIIKNILIEYDRLCNSSPDEELESLLALDDERDQYLWFQIGWQKNRRIKGITVHIRIKNNKIWIEEDWTEEGIATELLNAGVPQSDIVLAFHPPSDRALTEFAPA</sequence>
<dbReference type="Pfam" id="PF08869">
    <property type="entry name" value="XisI"/>
    <property type="match status" value="1"/>
</dbReference>
<proteinExistence type="predicted"/>
<comment type="caution">
    <text evidence="1">The sequence shown here is derived from an EMBL/GenBank/DDBJ whole genome shotgun (WGS) entry which is preliminary data.</text>
</comment>
<evidence type="ECO:0000313" key="1">
    <source>
        <dbReference type="EMBL" id="MBD2565354.1"/>
    </source>
</evidence>